<evidence type="ECO:0000313" key="4">
    <source>
        <dbReference type="Proteomes" id="UP000010866"/>
    </source>
</evidence>
<dbReference type="CDD" id="cd16841">
    <property type="entry name" value="RraA_family"/>
    <property type="match status" value="1"/>
</dbReference>
<dbReference type="GO" id="GO:0008168">
    <property type="term" value="F:methyltransferase activity"/>
    <property type="evidence" value="ECO:0007669"/>
    <property type="project" value="UniProtKB-KW"/>
</dbReference>
<dbReference type="InterPro" id="IPR005493">
    <property type="entry name" value="RraA/RraA-like"/>
</dbReference>
<protein>
    <submittedName>
        <fullName evidence="3">Demethylmenaquinone methyltransferase</fullName>
    </submittedName>
</protein>
<keyword evidence="4" id="KW-1185">Reference proteome</keyword>
<dbReference type="PANTHER" id="PTHR35039:SF3">
    <property type="entry name" value="3-KETO-L-GULONATE-6-PHOSPHATE DECARBOXYLASE SGBH-RELATED"/>
    <property type="match status" value="1"/>
</dbReference>
<evidence type="ECO:0000256" key="1">
    <source>
        <dbReference type="ARBA" id="ARBA00023239"/>
    </source>
</evidence>
<dbReference type="InterPro" id="IPR001754">
    <property type="entry name" value="OMPdeCOase_dom"/>
</dbReference>
<dbReference type="AlphaFoldDB" id="L0KX55"/>
<dbReference type="NCBIfam" id="NF005442">
    <property type="entry name" value="PRK07028.1"/>
    <property type="match status" value="1"/>
</dbReference>
<dbReference type="InterPro" id="IPR011060">
    <property type="entry name" value="RibuloseP-bd_barrel"/>
</dbReference>
<dbReference type="InterPro" id="IPR013785">
    <property type="entry name" value="Aldolase_TIM"/>
</dbReference>
<name>L0KX55_METHD</name>
<dbReference type="Proteomes" id="UP000010866">
    <property type="component" value="Chromosome"/>
</dbReference>
<dbReference type="SMART" id="SM00934">
    <property type="entry name" value="OMPdecase"/>
    <property type="match status" value="1"/>
</dbReference>
<dbReference type="PANTHER" id="PTHR35039">
    <property type="entry name" value="3-KETO-L-GULONATE-6-PHOSPHATE DECARBOXYLASE SGBH-RELATED"/>
    <property type="match status" value="1"/>
</dbReference>
<keyword evidence="3" id="KW-0489">Methyltransferase</keyword>
<dbReference type="SUPFAM" id="SSF89562">
    <property type="entry name" value="RraA-like"/>
    <property type="match status" value="1"/>
</dbReference>
<evidence type="ECO:0000259" key="2">
    <source>
        <dbReference type="SMART" id="SM00934"/>
    </source>
</evidence>
<keyword evidence="3" id="KW-0808">Transferase</keyword>
<dbReference type="InterPro" id="IPR036704">
    <property type="entry name" value="RraA/RraA-like_sf"/>
</dbReference>
<dbReference type="KEGG" id="mhz:Metho_0283"/>
<dbReference type="GO" id="GO:0006207">
    <property type="term" value="P:'de novo' pyrimidine nucleobase biosynthetic process"/>
    <property type="evidence" value="ECO:0007669"/>
    <property type="project" value="InterPro"/>
</dbReference>
<dbReference type="Gene3D" id="3.20.20.70">
    <property type="entry name" value="Aldolase class I"/>
    <property type="match status" value="1"/>
</dbReference>
<dbReference type="GO" id="GO:0004590">
    <property type="term" value="F:orotidine-5'-phosphate decarboxylase activity"/>
    <property type="evidence" value="ECO:0007669"/>
    <property type="project" value="InterPro"/>
</dbReference>
<dbReference type="HOGENOM" id="CLU_637161_0_0_2"/>
<dbReference type="SUPFAM" id="SSF51366">
    <property type="entry name" value="Ribulose-phoshate binding barrel"/>
    <property type="match status" value="1"/>
</dbReference>
<dbReference type="GO" id="GO:0033982">
    <property type="term" value="F:3-dehydro-L-gulonate-6-phosphate decarboxylase activity"/>
    <property type="evidence" value="ECO:0007669"/>
    <property type="project" value="TreeGrafter"/>
</dbReference>
<keyword evidence="1" id="KW-0456">Lyase</keyword>
<dbReference type="Pfam" id="PF00215">
    <property type="entry name" value="OMPdecase"/>
    <property type="match status" value="1"/>
</dbReference>
<evidence type="ECO:0000313" key="3">
    <source>
        <dbReference type="EMBL" id="AGB48559.1"/>
    </source>
</evidence>
<gene>
    <name evidence="3" type="ordered locus">Metho_0283</name>
</gene>
<dbReference type="InterPro" id="IPR017120">
    <property type="entry name" value="Bifunct_HPS/DMK_prd"/>
</dbReference>
<dbReference type="PIRSF" id="PIRSF037137">
    <property type="entry name" value="HPS_DMK_prd"/>
    <property type="match status" value="1"/>
</dbReference>
<dbReference type="STRING" id="867904.Metho_0283"/>
<proteinExistence type="predicted"/>
<dbReference type="GO" id="GO:0019854">
    <property type="term" value="P:L-ascorbic acid catabolic process"/>
    <property type="evidence" value="ECO:0007669"/>
    <property type="project" value="TreeGrafter"/>
</dbReference>
<dbReference type="Gene3D" id="3.50.30.40">
    <property type="entry name" value="Ribonuclease E inhibitor RraA/RraA-like"/>
    <property type="match status" value="1"/>
</dbReference>
<organism evidence="3 4">
    <name type="scientific">Methanomethylovorans hollandica (strain DSM 15978 / NBRC 107637 / DMS1)</name>
    <dbReference type="NCBI Taxonomy" id="867904"/>
    <lineage>
        <taxon>Archaea</taxon>
        <taxon>Methanobacteriati</taxon>
        <taxon>Methanobacteriota</taxon>
        <taxon>Stenosarchaea group</taxon>
        <taxon>Methanomicrobia</taxon>
        <taxon>Methanosarcinales</taxon>
        <taxon>Methanosarcinaceae</taxon>
        <taxon>Methanomethylovorans</taxon>
    </lineage>
</organism>
<reference evidence="4" key="1">
    <citation type="submission" date="2012-02" db="EMBL/GenBank/DDBJ databases">
        <title>Complete sequence of chromosome of Methanomethylovorans hollandica DSM 15978.</title>
        <authorList>
            <person name="Lucas S."/>
            <person name="Copeland A."/>
            <person name="Lapidus A."/>
            <person name="Glavina del Rio T."/>
            <person name="Dalin E."/>
            <person name="Tice H."/>
            <person name="Bruce D."/>
            <person name="Goodwin L."/>
            <person name="Pitluck S."/>
            <person name="Peters L."/>
            <person name="Mikhailova N."/>
            <person name="Held B."/>
            <person name="Kyrpides N."/>
            <person name="Mavromatis K."/>
            <person name="Ivanova N."/>
            <person name="Brettin T."/>
            <person name="Detter J.C."/>
            <person name="Han C."/>
            <person name="Larimer F."/>
            <person name="Land M."/>
            <person name="Hauser L."/>
            <person name="Markowitz V."/>
            <person name="Cheng J.-F."/>
            <person name="Hugenholtz P."/>
            <person name="Woyke T."/>
            <person name="Wu D."/>
            <person name="Spring S."/>
            <person name="Schroeder M."/>
            <person name="Brambilla E."/>
            <person name="Klenk H.-P."/>
            <person name="Eisen J.A."/>
        </authorList>
    </citation>
    <scope>NUCLEOTIDE SEQUENCE [LARGE SCALE GENOMIC DNA]</scope>
    <source>
        <strain evidence="4">DSM 15978 / NBRC 107637 / DMS1</strain>
    </source>
</reference>
<accession>L0KX55</accession>
<feature type="domain" description="Orotidine 5'-phosphate decarboxylase" evidence="2">
    <location>
        <begin position="1"/>
        <end position="162"/>
    </location>
</feature>
<dbReference type="Pfam" id="PF03737">
    <property type="entry name" value="RraA-like"/>
    <property type="match status" value="1"/>
</dbReference>
<dbReference type="EMBL" id="CP003362">
    <property type="protein sequence ID" value="AGB48559.1"/>
    <property type="molecule type" value="Genomic_DNA"/>
</dbReference>
<sequence length="383" mass="40845">MEAVRTLKKAFPDNIILADMKVADTGAIEVEMASKAGADIVMVLAGADDSTIIESVKAAKKYGVKLMADLISVDDPITRARKLEQMGVDYINVHSGIDQQMVGRDPLDIVSEVVKEVSIPVAAAGGLDAAGCARAVLAGASIVIVGGNIIRSADVHTSARKVRDAVDSPSVIQVSKPSQDSEIRKLLLEVSTANISDAMHRKGVMKDIRPMLKGKKMVGTAITVQTFGGDWAKPVEAIDMAKDGDVIVIYNGRRDVAPWGGLATLSCLNKGVAGVVIDGAVRDIDDISTMSLPVFASSYVPNAGEPKGFGEINTEITCGSQTVKPGDYIVGDDNGVVVIPKENAYEIARRAKEVEKTEKRLFEEIKRGATLSEVMQLKKWEKQ</sequence>
<dbReference type="GO" id="GO:0032259">
    <property type="term" value="P:methylation"/>
    <property type="evidence" value="ECO:0007669"/>
    <property type="project" value="UniProtKB-KW"/>
</dbReference>